<dbReference type="EMBL" id="AUPL01007641">
    <property type="protein sequence ID" value="ESL04997.1"/>
    <property type="molecule type" value="Genomic_DNA"/>
</dbReference>
<dbReference type="AlphaFoldDB" id="A0A061IVC6"/>
<comment type="caution">
    <text evidence="2">The sequence shown here is derived from an EMBL/GenBank/DDBJ whole genome shotgun (WGS) entry which is preliminary data.</text>
</comment>
<feature type="transmembrane region" description="Helical" evidence="1">
    <location>
        <begin position="40"/>
        <end position="59"/>
    </location>
</feature>
<evidence type="ECO:0000256" key="1">
    <source>
        <dbReference type="SAM" id="Phobius"/>
    </source>
</evidence>
<dbReference type="VEuPathDB" id="TriTrypDB:TRSC58_07419"/>
<proteinExistence type="predicted"/>
<accession>A0A061IVC6</accession>
<sequence>MIVGECVMSHFFSVYVSPLFIMRWLCIRLRFLFFRAKRCTFFFFYCAFCCSVAAVASATRTGEQAADAWGGRK</sequence>
<keyword evidence="3" id="KW-1185">Reference proteome</keyword>
<feature type="transmembrane region" description="Helical" evidence="1">
    <location>
        <begin position="12"/>
        <end position="33"/>
    </location>
</feature>
<gene>
    <name evidence="2" type="ORF">TRSC58_07419</name>
</gene>
<evidence type="ECO:0000313" key="2">
    <source>
        <dbReference type="EMBL" id="ESL04997.1"/>
    </source>
</evidence>
<reference evidence="2 3" key="1">
    <citation type="submission" date="2013-07" db="EMBL/GenBank/DDBJ databases">
        <authorList>
            <person name="Stoco P.H."/>
            <person name="Wagner G."/>
            <person name="Gerber A."/>
            <person name="Zaha A."/>
            <person name="Thompson C."/>
            <person name="Bartholomeu D.C."/>
            <person name="Luckemeyer D.D."/>
            <person name="Bahia D."/>
            <person name="Loreto E."/>
            <person name="Prestes E.B."/>
            <person name="Lima F.M."/>
            <person name="Rodrigues-Luiz G."/>
            <person name="Vallejo G.A."/>
            <person name="Filho J.F."/>
            <person name="Monteiro K.M."/>
            <person name="Tyler K.M."/>
            <person name="de Almeida L.G."/>
            <person name="Ortiz M.F."/>
            <person name="Siervo M.A."/>
            <person name="de Moraes M.H."/>
            <person name="Cunha O.L."/>
            <person name="Mendonca-Neto R."/>
            <person name="Silva R."/>
            <person name="Teixeira S.M."/>
            <person name="Murta S.M."/>
            <person name="Sincero T.C."/>
            <person name="Mendes T.A."/>
            <person name="Urmenyi T.P."/>
            <person name="Silva V.G."/>
            <person name="da Rocha W.D."/>
            <person name="Andersson B."/>
            <person name="Romanha A.J."/>
            <person name="Steindel M."/>
            <person name="de Vasconcelos A.T."/>
            <person name="Grisard E.C."/>
        </authorList>
    </citation>
    <scope>NUCLEOTIDE SEQUENCE [LARGE SCALE GENOMIC DNA]</scope>
    <source>
        <strain evidence="2 3">SC58</strain>
    </source>
</reference>
<protein>
    <submittedName>
        <fullName evidence="2">Uncharacterized protein</fullName>
    </submittedName>
</protein>
<name>A0A061IVC6_TRYRA</name>
<evidence type="ECO:0000313" key="3">
    <source>
        <dbReference type="Proteomes" id="UP000031737"/>
    </source>
</evidence>
<dbReference type="Proteomes" id="UP000031737">
    <property type="component" value="Unassembled WGS sequence"/>
</dbReference>
<keyword evidence="1" id="KW-1133">Transmembrane helix</keyword>
<keyword evidence="1" id="KW-0472">Membrane</keyword>
<organism evidence="2 3">
    <name type="scientific">Trypanosoma rangeli SC58</name>
    <dbReference type="NCBI Taxonomy" id="429131"/>
    <lineage>
        <taxon>Eukaryota</taxon>
        <taxon>Discoba</taxon>
        <taxon>Euglenozoa</taxon>
        <taxon>Kinetoplastea</taxon>
        <taxon>Metakinetoplastina</taxon>
        <taxon>Trypanosomatida</taxon>
        <taxon>Trypanosomatidae</taxon>
        <taxon>Trypanosoma</taxon>
        <taxon>Herpetosoma</taxon>
    </lineage>
</organism>
<keyword evidence="1" id="KW-0812">Transmembrane</keyword>